<keyword evidence="3 11" id="KW-0808">Transferase</keyword>
<proteinExistence type="predicted"/>
<dbReference type="GO" id="GO:0043772">
    <property type="term" value="F:acyl-phosphate glycerol-3-phosphate acyltransferase activity"/>
    <property type="evidence" value="ECO:0007669"/>
    <property type="project" value="InterPro"/>
</dbReference>
<gene>
    <name evidence="11" type="ORF">IJ22_13630</name>
</gene>
<keyword evidence="1" id="KW-1003">Cell membrane</keyword>
<keyword evidence="12" id="KW-1185">Reference proteome</keyword>
<evidence type="ECO:0000313" key="12">
    <source>
        <dbReference type="Proteomes" id="UP000061660"/>
    </source>
</evidence>
<sequence>MQWMEASMLVLNYLLGGFFAGYWIVRLKDGRDLRTLGSGNAGARNAGRSLIGAVRFYMV</sequence>
<reference evidence="11 12" key="2">
    <citation type="journal article" date="2016" name="Genome Announc.">
        <title>Complete Genome Sequences of Two Interactive Moderate Thermophiles, Paenibacillus napthalenovorans 32O-Y and Paenibacillus sp. 32O-W.</title>
        <authorList>
            <person name="Butler R.R.III."/>
            <person name="Wang J."/>
            <person name="Stark B.C."/>
            <person name="Pombert J.F."/>
        </authorList>
    </citation>
    <scope>NUCLEOTIDE SEQUENCE [LARGE SCALE GENOMIC DNA]</scope>
    <source>
        <strain evidence="11 12">32O-Y</strain>
    </source>
</reference>
<dbReference type="EMBL" id="CP013652">
    <property type="protein sequence ID" value="ALS21739.1"/>
    <property type="molecule type" value="Genomic_DNA"/>
</dbReference>
<organism evidence="11 12">
    <name type="scientific">Paenibacillus naphthalenovorans</name>
    <dbReference type="NCBI Taxonomy" id="162209"/>
    <lineage>
        <taxon>Bacteria</taxon>
        <taxon>Bacillati</taxon>
        <taxon>Bacillota</taxon>
        <taxon>Bacilli</taxon>
        <taxon>Bacillales</taxon>
        <taxon>Paenibacillaceae</taxon>
        <taxon>Paenibacillus</taxon>
    </lineage>
</organism>
<keyword evidence="9" id="KW-1208">Phospholipid metabolism</keyword>
<keyword evidence="8" id="KW-0594">Phospholipid biosynthesis</keyword>
<keyword evidence="7 10" id="KW-0472">Membrane</keyword>
<dbReference type="STRING" id="162209.IJ22_13630"/>
<evidence type="ECO:0000256" key="4">
    <source>
        <dbReference type="ARBA" id="ARBA00022692"/>
    </source>
</evidence>
<dbReference type="Proteomes" id="UP000061660">
    <property type="component" value="Chromosome"/>
</dbReference>
<name>A0A0U2ILZ4_9BACL</name>
<evidence type="ECO:0000256" key="7">
    <source>
        <dbReference type="ARBA" id="ARBA00023136"/>
    </source>
</evidence>
<dbReference type="RefSeq" id="WP_062408058.1">
    <property type="nucleotide sequence ID" value="NZ_CP013652.1"/>
</dbReference>
<feature type="transmembrane region" description="Helical" evidence="10">
    <location>
        <begin position="6"/>
        <end position="25"/>
    </location>
</feature>
<accession>A0A0U2ILZ4</accession>
<evidence type="ECO:0000256" key="8">
    <source>
        <dbReference type="ARBA" id="ARBA00023209"/>
    </source>
</evidence>
<evidence type="ECO:0000313" key="11">
    <source>
        <dbReference type="EMBL" id="ALS21739.1"/>
    </source>
</evidence>
<evidence type="ECO:0000256" key="9">
    <source>
        <dbReference type="ARBA" id="ARBA00023264"/>
    </source>
</evidence>
<keyword evidence="5 10" id="KW-1133">Transmembrane helix</keyword>
<keyword evidence="2" id="KW-0444">Lipid biosynthesis</keyword>
<dbReference type="Pfam" id="PF02660">
    <property type="entry name" value="G3P_acyltransf"/>
    <property type="match status" value="1"/>
</dbReference>
<dbReference type="GO" id="GO:0008654">
    <property type="term" value="P:phospholipid biosynthetic process"/>
    <property type="evidence" value="ECO:0007669"/>
    <property type="project" value="UniProtKB-KW"/>
</dbReference>
<keyword evidence="11" id="KW-0012">Acyltransferase</keyword>
<dbReference type="GO" id="GO:0005886">
    <property type="term" value="C:plasma membrane"/>
    <property type="evidence" value="ECO:0007669"/>
    <property type="project" value="InterPro"/>
</dbReference>
<evidence type="ECO:0000256" key="3">
    <source>
        <dbReference type="ARBA" id="ARBA00022679"/>
    </source>
</evidence>
<dbReference type="KEGG" id="pnp:IJ22_13630"/>
<evidence type="ECO:0000256" key="10">
    <source>
        <dbReference type="SAM" id="Phobius"/>
    </source>
</evidence>
<keyword evidence="4 10" id="KW-0812">Transmembrane</keyword>
<reference evidence="12" key="1">
    <citation type="submission" date="2015-12" db="EMBL/GenBank/DDBJ databases">
        <title>Complete genome sequences of two moderately thermophilic Paenibacillus species.</title>
        <authorList>
            <person name="Butler R.III."/>
            <person name="Wang J."/>
            <person name="Stark B.C."/>
            <person name="Pombert J.-F."/>
        </authorList>
    </citation>
    <scope>NUCLEOTIDE SEQUENCE [LARGE SCALE GENOMIC DNA]</scope>
    <source>
        <strain evidence="12">32O-Y</strain>
    </source>
</reference>
<evidence type="ECO:0000256" key="5">
    <source>
        <dbReference type="ARBA" id="ARBA00022989"/>
    </source>
</evidence>
<evidence type="ECO:0000256" key="2">
    <source>
        <dbReference type="ARBA" id="ARBA00022516"/>
    </source>
</evidence>
<dbReference type="AlphaFoldDB" id="A0A0U2ILZ4"/>
<dbReference type="PATRIC" id="fig|162209.4.peg.1443"/>
<dbReference type="InterPro" id="IPR003811">
    <property type="entry name" value="G3P_acylTferase_PlsY"/>
</dbReference>
<protein>
    <submittedName>
        <fullName evidence="11">Glycerol-3-phosphate acyltransferase</fullName>
    </submittedName>
</protein>
<evidence type="ECO:0000256" key="6">
    <source>
        <dbReference type="ARBA" id="ARBA00023098"/>
    </source>
</evidence>
<keyword evidence="6" id="KW-0443">Lipid metabolism</keyword>
<evidence type="ECO:0000256" key="1">
    <source>
        <dbReference type="ARBA" id="ARBA00022475"/>
    </source>
</evidence>